<keyword evidence="2" id="KW-1185">Reference proteome</keyword>
<reference evidence="2" key="1">
    <citation type="submission" date="2024-01" db="EMBL/GenBank/DDBJ databases">
        <title>Mycovorax composti gen. nov. sp. nov., a member of the family Chitinophagaceae isolated from button mushroom compost.</title>
        <authorList>
            <person name="Thai M."/>
            <person name="Bell T.L."/>
            <person name="Kertesz M.A."/>
        </authorList>
    </citation>
    <scope>NUCLEOTIDE SEQUENCE [LARGE SCALE GENOMIC DNA]</scope>
    <source>
        <strain evidence="2">C216</strain>
    </source>
</reference>
<gene>
    <name evidence="1" type="ORF">PIECOFPK_02263</name>
</gene>
<sequence length="124" mass="14129">MTKKESHIKKIRHIVLMWFVLFSLSPCTVKEALSQVVNMDYVKPLNKSKTIAPTTSCSYSQNDNQQISVVKKAKINKEIEPVQVVNNLCFTVLSSKIYNDYSKTSSGNSPPKYILYKRLKIDIA</sequence>
<name>A0ABZ2ELW4_9BACT</name>
<accession>A0ABZ2ELW4</accession>
<proteinExistence type="predicted"/>
<dbReference type="EMBL" id="CP144143">
    <property type="protein sequence ID" value="WWC84524.1"/>
    <property type="molecule type" value="Genomic_DNA"/>
</dbReference>
<evidence type="ECO:0008006" key="3">
    <source>
        <dbReference type="Google" id="ProtNLM"/>
    </source>
</evidence>
<evidence type="ECO:0000313" key="2">
    <source>
        <dbReference type="Proteomes" id="UP001321305"/>
    </source>
</evidence>
<organism evidence="1 2">
    <name type="scientific">Mycovorax composti</name>
    <dbReference type="NCBI Taxonomy" id="2962693"/>
    <lineage>
        <taxon>Bacteria</taxon>
        <taxon>Pseudomonadati</taxon>
        <taxon>Bacteroidota</taxon>
        <taxon>Chitinophagia</taxon>
        <taxon>Chitinophagales</taxon>
        <taxon>Chitinophagaceae</taxon>
        <taxon>Mycovorax</taxon>
    </lineage>
</organism>
<protein>
    <recommendedName>
        <fullName evidence="3">Lipoprotein</fullName>
    </recommendedName>
</protein>
<evidence type="ECO:0000313" key="1">
    <source>
        <dbReference type="EMBL" id="WWC84524.1"/>
    </source>
</evidence>
<dbReference type="Proteomes" id="UP001321305">
    <property type="component" value="Chromosome"/>
</dbReference>